<reference evidence="1 2" key="1">
    <citation type="submission" date="2017-06" db="EMBL/GenBank/DDBJ databases">
        <title>Novel microbial phyla capable of carbon fixation and sulfur reduction in deep-sea sediments.</title>
        <authorList>
            <person name="Huang J."/>
            <person name="Baker B."/>
            <person name="Wang Y."/>
        </authorList>
    </citation>
    <scope>NUCLEOTIDE SEQUENCE [LARGE SCALE GENOMIC DNA]</scope>
    <source>
        <strain evidence="1">B3_TA06</strain>
    </source>
</reference>
<dbReference type="AlphaFoldDB" id="A0A532V869"/>
<name>A0A532V869_UNCT6</name>
<accession>A0A532V869</accession>
<dbReference type="EMBL" id="NJBO01000004">
    <property type="protein sequence ID" value="TKJ43413.1"/>
    <property type="molecule type" value="Genomic_DNA"/>
</dbReference>
<dbReference type="Proteomes" id="UP000317778">
    <property type="component" value="Unassembled WGS sequence"/>
</dbReference>
<proteinExistence type="predicted"/>
<evidence type="ECO:0000313" key="2">
    <source>
        <dbReference type="Proteomes" id="UP000317778"/>
    </source>
</evidence>
<dbReference type="PROSITE" id="PS51257">
    <property type="entry name" value="PROKAR_LIPOPROTEIN"/>
    <property type="match status" value="1"/>
</dbReference>
<organism evidence="1 2">
    <name type="scientific">candidate division TA06 bacterium B3_TA06</name>
    <dbReference type="NCBI Taxonomy" id="2012487"/>
    <lineage>
        <taxon>Bacteria</taxon>
        <taxon>Bacteria division TA06</taxon>
    </lineage>
</organism>
<sequence>MKKTIILLTAAVFVAAFVLACCRPERFAERVSERVIEKALEKEGGGDVDINVGRDVKVPENMPKELVYPGAKVTSSLSVQKERKQVTNVSFETRSSVTRVTTYYKGLSSKGWESVLTVSGTEGAQLILKKGDMGAIITVAEADGGTAIGVVYGEGLDE</sequence>
<comment type="caution">
    <text evidence="1">The sequence shown here is derived from an EMBL/GenBank/DDBJ whole genome shotgun (WGS) entry which is preliminary data.</text>
</comment>
<protein>
    <submittedName>
        <fullName evidence="1">Uncharacterized protein</fullName>
    </submittedName>
</protein>
<gene>
    <name evidence="1" type="ORF">CEE36_03515</name>
</gene>
<evidence type="ECO:0000313" key="1">
    <source>
        <dbReference type="EMBL" id="TKJ43413.1"/>
    </source>
</evidence>